<feature type="domain" description="PLAT" evidence="11">
    <location>
        <begin position="1196"/>
        <end position="1313"/>
    </location>
</feature>
<evidence type="ECO:0000256" key="8">
    <source>
        <dbReference type="SAM" id="MobiDB-lite"/>
    </source>
</evidence>
<dbReference type="SUPFAM" id="SSF49723">
    <property type="entry name" value="Lipase/lipooxygenase domain (PLAT/LH2 domain)"/>
    <property type="match status" value="1"/>
</dbReference>
<evidence type="ECO:0000256" key="10">
    <source>
        <dbReference type="SAM" id="SignalP"/>
    </source>
</evidence>
<feature type="transmembrane region" description="Helical" evidence="9">
    <location>
        <begin position="1148"/>
        <end position="1172"/>
    </location>
</feature>
<dbReference type="PROSITE" id="PS50095">
    <property type="entry name" value="PLAT"/>
    <property type="match status" value="1"/>
</dbReference>
<dbReference type="PANTHER" id="PTHR46730:SF1">
    <property type="entry name" value="PLAT DOMAIN-CONTAINING PROTEIN"/>
    <property type="match status" value="1"/>
</dbReference>
<dbReference type="Pfam" id="PF01477">
    <property type="entry name" value="PLAT"/>
    <property type="match status" value="1"/>
</dbReference>
<proteinExistence type="predicted"/>
<keyword evidence="12" id="KW-1185">Reference proteome</keyword>
<feature type="coiled-coil region" evidence="7">
    <location>
        <begin position="710"/>
        <end position="737"/>
    </location>
</feature>
<evidence type="ECO:0000256" key="9">
    <source>
        <dbReference type="SAM" id="Phobius"/>
    </source>
</evidence>
<keyword evidence="10" id="KW-0732">Signal</keyword>
<dbReference type="PANTHER" id="PTHR46730">
    <property type="entry name" value="POLYCYSTIN-1"/>
    <property type="match status" value="1"/>
</dbReference>
<protein>
    <submittedName>
        <fullName evidence="13">Uncharacterized protein LOC117563538</fullName>
    </submittedName>
</protein>
<dbReference type="GeneID" id="117563538"/>
<name>A0A6P8WEW0_DROAB</name>
<evidence type="ECO:0000313" key="13">
    <source>
        <dbReference type="RefSeq" id="XP_034097808.2"/>
    </source>
</evidence>
<keyword evidence="5 9" id="KW-0472">Membrane</keyword>
<keyword evidence="2 9" id="KW-0812">Transmembrane</keyword>
<comment type="caution">
    <text evidence="6">Lacks conserved residue(s) required for the propagation of feature annotation.</text>
</comment>
<dbReference type="Proteomes" id="UP000515160">
    <property type="component" value="Chromosome 2L"/>
</dbReference>
<feature type="region of interest" description="Disordered" evidence="8">
    <location>
        <begin position="930"/>
        <end position="952"/>
    </location>
</feature>
<feature type="transmembrane region" description="Helical" evidence="9">
    <location>
        <begin position="1363"/>
        <end position="1383"/>
    </location>
</feature>
<evidence type="ECO:0000256" key="1">
    <source>
        <dbReference type="ARBA" id="ARBA00004370"/>
    </source>
</evidence>
<evidence type="ECO:0000256" key="5">
    <source>
        <dbReference type="ARBA" id="ARBA00023136"/>
    </source>
</evidence>
<dbReference type="GO" id="GO:0005886">
    <property type="term" value="C:plasma membrane"/>
    <property type="evidence" value="ECO:0007669"/>
    <property type="project" value="TreeGrafter"/>
</dbReference>
<evidence type="ECO:0000256" key="7">
    <source>
        <dbReference type="SAM" id="Coils"/>
    </source>
</evidence>
<comment type="subcellular location">
    <subcellularLocation>
        <location evidence="1">Membrane</location>
    </subcellularLocation>
</comment>
<evidence type="ECO:0000256" key="4">
    <source>
        <dbReference type="ARBA" id="ARBA00022989"/>
    </source>
</evidence>
<dbReference type="Pfam" id="PF02010">
    <property type="entry name" value="REJ"/>
    <property type="match status" value="1"/>
</dbReference>
<evidence type="ECO:0000256" key="3">
    <source>
        <dbReference type="ARBA" id="ARBA00022737"/>
    </source>
</evidence>
<keyword evidence="3" id="KW-0677">Repeat</keyword>
<organism evidence="12 13">
    <name type="scientific">Drosophila albomicans</name>
    <name type="common">Fruit fly</name>
    <dbReference type="NCBI Taxonomy" id="7291"/>
    <lineage>
        <taxon>Eukaryota</taxon>
        <taxon>Metazoa</taxon>
        <taxon>Ecdysozoa</taxon>
        <taxon>Arthropoda</taxon>
        <taxon>Hexapoda</taxon>
        <taxon>Insecta</taxon>
        <taxon>Pterygota</taxon>
        <taxon>Neoptera</taxon>
        <taxon>Endopterygota</taxon>
        <taxon>Diptera</taxon>
        <taxon>Brachycera</taxon>
        <taxon>Muscomorpha</taxon>
        <taxon>Ephydroidea</taxon>
        <taxon>Drosophilidae</taxon>
        <taxon>Drosophila</taxon>
    </lineage>
</organism>
<dbReference type="OrthoDB" id="2121937at2759"/>
<dbReference type="RefSeq" id="XP_034097808.2">
    <property type="nucleotide sequence ID" value="XM_034241917.2"/>
</dbReference>
<gene>
    <name evidence="13" type="primary">LOC117563538</name>
</gene>
<evidence type="ECO:0000256" key="2">
    <source>
        <dbReference type="ARBA" id="ARBA00022692"/>
    </source>
</evidence>
<evidence type="ECO:0000256" key="6">
    <source>
        <dbReference type="PROSITE-ProRule" id="PRU00152"/>
    </source>
</evidence>
<evidence type="ECO:0000313" key="12">
    <source>
        <dbReference type="Proteomes" id="UP000515160"/>
    </source>
</evidence>
<dbReference type="InterPro" id="IPR001024">
    <property type="entry name" value="PLAT/LH2_dom"/>
</dbReference>
<keyword evidence="4 9" id="KW-1133">Transmembrane helix</keyword>
<dbReference type="GO" id="GO:0005261">
    <property type="term" value="F:monoatomic cation channel activity"/>
    <property type="evidence" value="ECO:0007669"/>
    <property type="project" value="TreeGrafter"/>
</dbReference>
<accession>A0A6P8WEW0</accession>
<dbReference type="InterPro" id="IPR036392">
    <property type="entry name" value="PLAT/LH2_dom_sf"/>
</dbReference>
<feature type="chain" id="PRO_5039387508" evidence="10">
    <location>
        <begin position="22"/>
        <end position="1427"/>
    </location>
</feature>
<feature type="signal peptide" evidence="10">
    <location>
        <begin position="1"/>
        <end position="21"/>
    </location>
</feature>
<dbReference type="Gene3D" id="2.60.60.20">
    <property type="entry name" value="PLAT/LH2 domain"/>
    <property type="match status" value="1"/>
</dbReference>
<dbReference type="InterPro" id="IPR002859">
    <property type="entry name" value="PKD/REJ-like"/>
</dbReference>
<evidence type="ECO:0000259" key="11">
    <source>
        <dbReference type="PROSITE" id="PS50095"/>
    </source>
</evidence>
<feature type="transmembrane region" description="Helical" evidence="9">
    <location>
        <begin position="1403"/>
        <end position="1425"/>
    </location>
</feature>
<reference evidence="13" key="1">
    <citation type="submission" date="2025-08" db="UniProtKB">
        <authorList>
            <consortium name="RefSeq"/>
        </authorList>
    </citation>
    <scope>IDENTIFICATION</scope>
    <source>
        <strain evidence="13">15112-1751.03</strain>
        <tissue evidence="13">Whole Adult</tissue>
    </source>
</reference>
<dbReference type="GO" id="GO:0006816">
    <property type="term" value="P:calcium ion transport"/>
    <property type="evidence" value="ECO:0007669"/>
    <property type="project" value="TreeGrafter"/>
</dbReference>
<sequence length="1427" mass="165119">MWLQIWRSMALLLLIAITTRAAYRDHDVLHLMNLQVYMNSEVPYGKETFVVMAMSVFPRDTVRLRLYAKSYLLAYLLLSADEQTMPPKFEKTRRISNVLKELQIKPPQPVLYETAYFAKIASIFWDTDDDLMTLTAVIPKKPMIPEVTVEVAFKVTLPNYCVPLLKMIHCGVAQNPQEVIPTRSTSITTIFKEKCKIHNVTLTWTIYDLSETELLYSIRNQRMIFTLKRFSLTQVPAAHELWRNLFVIKPQGVYEGIPFMARCYVEMVQSKVEAIIHGGRHREANVADALLMDGSSSRDYSKPKKIRQFKAYHWTCTSEDDYTNRLCRSPMGFKGSKLVIPRDKFLVNCQYDFTLTVAANNNRMIKSKASQSVQMVNYGVLHVSIVCMSNCANRQYNPLNKVRLRARCLNCGTQTIKYAWYVGDQYTLSSENMTMHVRTMGTMANIKVVLQLEDGRKGEDQTDLMKTVVPVGGTCEVNPKAGVEARTPFFVCCSDYVTDHKPIEFFYYADRVLLNKCLQCNCPVHLPHNVNQIKVLICDSLLTCRTNFVDVEVTPLEDPVIDTPEEIWQYITEEPNDIVDMMDRGLNMQFYQTLESLACRLNTAEGGEVLMRAFENAYPESLITLGKLANLTQTFGKRFTPINIREHNLLTKTLAKLNENFQTLYNNRGRIEMTEQPYINVTVACVTVYEMMDRINRKIPRPPQHIYDEYRKAINENKLQQDVIDRLREEINAFDDEEAKNRSLRWLNAKWETERLYRFLDLARQHGLQGDPSEVGLEAVSLEIQCFYIEANRHYNIKTSDSMHVVFFSPELLQETKEPETNYICLKVLSTTRELYWWYPEEKQPSAVLLSVRIYVYEDEFKEERRLSDSDIRFVTTVGKYKPALDKNDSISAGAKYMTKINVKSDMTGDLGIDFSQNVARSQAVEEDDDLIFPSDDTKPQNKGRKPSLDDEEDEYVISDAGRFIHCLESGTVSYMQQVRLYRVSIEGHAMVTVRFKESSHELQVLLYIGARPRSWRDKVSKASCFVPSNSSNKIMLIRNKCPETKRAYMAFQINGAGDYHEDEDTPVPNGPASYAFVFQERSCDYWKYSLSESSQHWSHDQCYPILEFQKKGTLHCECTVLGTYTSYVYHIPATAVPLDADRIDMNMVLLVFYIVIFTLIFIGLLVLVIWFNKRPTKAVICDMSGLNTESGRDVHDLLIFVKTGGRINAQTTATVRLIFQTTQRAELQFTIMQDPEHPQLTRNSTYVLLIRTRDIRIPTRIAVAHNNAGRYPSWFLRRIELVDLQHQMSQVFIVNRWVRQKFLILSSSMVLRFGDNRVVEKWRERFLSSFEVLWINWGLWHPLTGKWRDSKSCNSLSRSQRVCVFVSKMMVIYCIVVCLFGHSSRHSVYEDRKITIKGKDVLTMFIYCSIATNLVHFIFVSIILSN</sequence>
<keyword evidence="7" id="KW-0175">Coiled coil</keyword>